<protein>
    <submittedName>
        <fullName evidence="1">DUF4177 domain-containing protein</fullName>
    </submittedName>
</protein>
<organism evidence="1 2">
    <name type="scientific">Polaribacter ponticola</name>
    <dbReference type="NCBI Taxonomy" id="2978475"/>
    <lineage>
        <taxon>Bacteria</taxon>
        <taxon>Pseudomonadati</taxon>
        <taxon>Bacteroidota</taxon>
        <taxon>Flavobacteriia</taxon>
        <taxon>Flavobacteriales</taxon>
        <taxon>Flavobacteriaceae</taxon>
    </lineage>
</organism>
<comment type="caution">
    <text evidence="1">The sequence shown here is derived from an EMBL/GenBank/DDBJ whole genome shotgun (WGS) entry which is preliminary data.</text>
</comment>
<evidence type="ECO:0000313" key="2">
    <source>
        <dbReference type="Proteomes" id="UP001151478"/>
    </source>
</evidence>
<dbReference type="Pfam" id="PF13783">
    <property type="entry name" value="DUF4177"/>
    <property type="match status" value="1"/>
</dbReference>
<dbReference type="RefSeq" id="WP_265724995.1">
    <property type="nucleotide sequence ID" value="NZ_JAOSLC020000003.1"/>
</dbReference>
<reference evidence="1" key="1">
    <citation type="submission" date="2023-02" db="EMBL/GenBank/DDBJ databases">
        <title>Polaribacter ponticola sp. nov., isolated from seawater.</title>
        <authorList>
            <person name="Baek J.H."/>
            <person name="Kim J.M."/>
            <person name="Choi D.G."/>
            <person name="Jeon C.O."/>
        </authorList>
    </citation>
    <scope>NUCLEOTIDE SEQUENCE</scope>
    <source>
        <strain evidence="1">MSW5</strain>
    </source>
</reference>
<dbReference type="Proteomes" id="UP001151478">
    <property type="component" value="Unassembled WGS sequence"/>
</dbReference>
<sequence>MKEYKVVQPKIGFRNRIEKYEDFLNQYAREGWVLKNININTGTVIFEREKNR</sequence>
<name>A0ABT5S8D8_9FLAO</name>
<evidence type="ECO:0000313" key="1">
    <source>
        <dbReference type="EMBL" id="MDD7914375.1"/>
    </source>
</evidence>
<dbReference type="EMBL" id="JAOSLC020000003">
    <property type="protein sequence ID" value="MDD7914375.1"/>
    <property type="molecule type" value="Genomic_DNA"/>
</dbReference>
<accession>A0ABT5S8D8</accession>
<gene>
    <name evidence="1" type="ORF">N5A56_008065</name>
</gene>
<keyword evidence="2" id="KW-1185">Reference proteome</keyword>
<proteinExistence type="predicted"/>
<dbReference type="InterPro" id="IPR025234">
    <property type="entry name" value="YjzH-like"/>
</dbReference>